<name>A0A7G2IXB8_CITFR</name>
<reference evidence="1 2" key="1">
    <citation type="submission" date="2013-10" db="EMBL/GenBank/DDBJ databases">
        <title>Antibiotic resistance diversity of beta-lactamase producers in the General Hospital Vienna.</title>
        <authorList>
            <person name="Barisic I."/>
            <person name="Mitteregger D."/>
            <person name="Hirschl A.M."/>
            <person name="Noehammer C."/>
            <person name="Wiesinger-Mayr H."/>
        </authorList>
    </citation>
    <scope>NUCLEOTIDE SEQUENCE [LARGE SCALE GENOMIC DNA]</scope>
    <source>
        <strain evidence="1 2">ISC11</strain>
    </source>
</reference>
<dbReference type="Proteomes" id="UP000019194">
    <property type="component" value="Unassembled WGS sequence"/>
</dbReference>
<proteinExistence type="predicted"/>
<organism evidence="1 2">
    <name type="scientific">Citrobacter freundii</name>
    <dbReference type="NCBI Taxonomy" id="546"/>
    <lineage>
        <taxon>Bacteria</taxon>
        <taxon>Pseudomonadati</taxon>
        <taxon>Pseudomonadota</taxon>
        <taxon>Gammaproteobacteria</taxon>
        <taxon>Enterobacterales</taxon>
        <taxon>Enterobacteriaceae</taxon>
        <taxon>Citrobacter</taxon>
        <taxon>Citrobacter freundii complex</taxon>
    </lineage>
</organism>
<comment type="caution">
    <text evidence="1">The sequence shown here is derived from an EMBL/GenBank/DDBJ whole genome shotgun (WGS) entry which is preliminary data.</text>
</comment>
<protein>
    <submittedName>
        <fullName evidence="1">Uncharacterized protein</fullName>
    </submittedName>
</protein>
<accession>A0A7G2IXB8</accession>
<sequence length="44" mass="4850">MSLTSTSSNVGKSTWLLEEYDTFNTEPIISAVGREPFSVVSQQL</sequence>
<dbReference type="AlphaFoldDB" id="A0A7G2IXB8"/>
<evidence type="ECO:0000313" key="1">
    <source>
        <dbReference type="EMBL" id="CDL41766.1"/>
    </source>
</evidence>
<evidence type="ECO:0000313" key="2">
    <source>
        <dbReference type="Proteomes" id="UP000019194"/>
    </source>
</evidence>
<dbReference type="RefSeq" id="WP_265095684.1">
    <property type="nucleotide sequence ID" value="NZ_CAYANS010000007.1"/>
</dbReference>
<dbReference type="EMBL" id="CBWP010000089">
    <property type="protein sequence ID" value="CDL41766.1"/>
    <property type="molecule type" value="Genomic_DNA"/>
</dbReference>